<dbReference type="Proteomes" id="UP000504608">
    <property type="component" value="Unplaced"/>
</dbReference>
<dbReference type="PANTHER" id="PTHR31301:SF58">
    <property type="entry name" value="LOB DOMAIN-CONTAINING PROTEIN 3"/>
    <property type="match status" value="1"/>
</dbReference>
<feature type="domain" description="LOB" evidence="3">
    <location>
        <begin position="5"/>
        <end position="106"/>
    </location>
</feature>
<evidence type="ECO:0000256" key="2">
    <source>
        <dbReference type="SAM" id="Coils"/>
    </source>
</evidence>
<dbReference type="PANTHER" id="PTHR31301">
    <property type="entry name" value="LOB DOMAIN-CONTAINING PROTEIN 4-RELATED"/>
    <property type="match status" value="1"/>
</dbReference>
<name>A0A6J1HZU0_CUCMA</name>
<evidence type="ECO:0000259" key="3">
    <source>
        <dbReference type="PROSITE" id="PS50891"/>
    </source>
</evidence>
<dbReference type="AlphaFoldDB" id="A0A6J1HZU0"/>
<gene>
    <name evidence="5" type="primary">LOC111468420</name>
</gene>
<keyword evidence="2" id="KW-0175">Coiled coil</keyword>
<evidence type="ECO:0000313" key="5">
    <source>
        <dbReference type="RefSeq" id="XP_022969400.1"/>
    </source>
</evidence>
<accession>A0A6J1HZU0</accession>
<organism evidence="4 5">
    <name type="scientific">Cucurbita maxima</name>
    <name type="common">Pumpkin</name>
    <name type="synonym">Winter squash</name>
    <dbReference type="NCBI Taxonomy" id="3661"/>
    <lineage>
        <taxon>Eukaryota</taxon>
        <taxon>Viridiplantae</taxon>
        <taxon>Streptophyta</taxon>
        <taxon>Embryophyta</taxon>
        <taxon>Tracheophyta</taxon>
        <taxon>Spermatophyta</taxon>
        <taxon>Magnoliopsida</taxon>
        <taxon>eudicotyledons</taxon>
        <taxon>Gunneridae</taxon>
        <taxon>Pentapetalae</taxon>
        <taxon>rosids</taxon>
        <taxon>fabids</taxon>
        <taxon>Cucurbitales</taxon>
        <taxon>Cucurbitaceae</taxon>
        <taxon>Cucurbiteae</taxon>
        <taxon>Cucurbita</taxon>
    </lineage>
</organism>
<evidence type="ECO:0000256" key="1">
    <source>
        <dbReference type="ARBA" id="ARBA00005474"/>
    </source>
</evidence>
<proteinExistence type="inferred from homology"/>
<dbReference type="InterPro" id="IPR004883">
    <property type="entry name" value="LOB"/>
</dbReference>
<dbReference type="Pfam" id="PF03195">
    <property type="entry name" value="LOB"/>
    <property type="match status" value="1"/>
</dbReference>
<dbReference type="OrthoDB" id="2020166at2759"/>
<protein>
    <submittedName>
        <fullName evidence="5">LOB domain-containing protein 4-like</fullName>
    </submittedName>
</protein>
<reference evidence="5" key="1">
    <citation type="submission" date="2025-08" db="UniProtKB">
        <authorList>
            <consortium name="RefSeq"/>
        </authorList>
    </citation>
    <scope>IDENTIFICATION</scope>
    <source>
        <tissue evidence="5">Young leaves</tissue>
    </source>
</reference>
<feature type="coiled-coil region" evidence="2">
    <location>
        <begin position="85"/>
        <end position="112"/>
    </location>
</feature>
<dbReference type="RefSeq" id="XP_022969400.1">
    <property type="nucleotide sequence ID" value="XM_023113632.1"/>
</dbReference>
<evidence type="ECO:0000313" key="4">
    <source>
        <dbReference type="Proteomes" id="UP000504608"/>
    </source>
</evidence>
<comment type="similarity">
    <text evidence="1">Belongs to the LOB domain-containing protein family.</text>
</comment>
<keyword evidence="4" id="KW-1185">Reference proteome</keyword>
<dbReference type="GeneID" id="111468420"/>
<sequence length="146" mass="15852">MGAATPCAACKLLRRRCAQHCVFAPYFPAHHPHKCSSVHEVFGASNVSKLLQELGEHQRSDAVSWMVYEANARIRDQVNGCVGTIACLQRQVDALQQKLAITQAQLLQLKMAQFSSAKSSSVGNLLLPPLPNININVGASPSLWSC</sequence>
<dbReference type="PROSITE" id="PS50891">
    <property type="entry name" value="LOB"/>
    <property type="match status" value="1"/>
</dbReference>
<dbReference type="KEGG" id="cmax:111468420"/>